<sequence>MAESVVTKVTGFLQNILADIVMLCGVVGLSGVPAVSKVFQRYIQIASLLHADNPESFQSPSIHWTSVYLSLSLAVTLLCTIFIEFRIVTLGRANRDAALGGYRSIIEIVVESAALLSIIVIIYMTTHARGAYASIYVDAIAASIRGIVLTLIVGRVASRHARPDDARKSVLSSLHFGTRNHAQTQANTQYSDEHDTISSIQDGNTDANE</sequence>
<feature type="transmembrane region" description="Helical" evidence="2">
    <location>
        <begin position="62"/>
        <end position="83"/>
    </location>
</feature>
<feature type="compositionally biased region" description="Polar residues" evidence="1">
    <location>
        <begin position="197"/>
        <end position="209"/>
    </location>
</feature>
<evidence type="ECO:0000313" key="4">
    <source>
        <dbReference type="Proteomes" id="UP000217790"/>
    </source>
</evidence>
<proteinExistence type="predicted"/>
<reference evidence="4" key="1">
    <citation type="journal article" date="2017" name="Nat. Ecol. Evol.">
        <title>Genome expansion and lineage-specific genetic innovations in the forest pathogenic fungi Armillaria.</title>
        <authorList>
            <person name="Sipos G."/>
            <person name="Prasanna A.N."/>
            <person name="Walter M.C."/>
            <person name="O'Connor E."/>
            <person name="Balint B."/>
            <person name="Krizsan K."/>
            <person name="Kiss B."/>
            <person name="Hess J."/>
            <person name="Varga T."/>
            <person name="Slot J."/>
            <person name="Riley R."/>
            <person name="Boka B."/>
            <person name="Rigling D."/>
            <person name="Barry K."/>
            <person name="Lee J."/>
            <person name="Mihaltcheva S."/>
            <person name="LaButti K."/>
            <person name="Lipzen A."/>
            <person name="Waldron R."/>
            <person name="Moloney N.M."/>
            <person name="Sperisen C."/>
            <person name="Kredics L."/>
            <person name="Vagvoelgyi C."/>
            <person name="Patrignani A."/>
            <person name="Fitzpatrick D."/>
            <person name="Nagy I."/>
            <person name="Doyle S."/>
            <person name="Anderson J.B."/>
            <person name="Grigoriev I.V."/>
            <person name="Gueldener U."/>
            <person name="Muensterkoetter M."/>
            <person name="Nagy L.G."/>
        </authorList>
    </citation>
    <scope>NUCLEOTIDE SEQUENCE [LARGE SCALE GENOMIC DNA]</scope>
    <source>
        <strain evidence="4">Ar21-2</strain>
    </source>
</reference>
<dbReference type="OrthoDB" id="3038148at2759"/>
<feature type="region of interest" description="Disordered" evidence="1">
    <location>
        <begin position="184"/>
        <end position="209"/>
    </location>
</feature>
<protein>
    <submittedName>
        <fullName evidence="3">Uncharacterized protein</fullName>
    </submittedName>
</protein>
<evidence type="ECO:0000256" key="2">
    <source>
        <dbReference type="SAM" id="Phobius"/>
    </source>
</evidence>
<name>A0A2H3DMK7_ARMGA</name>
<dbReference type="Proteomes" id="UP000217790">
    <property type="component" value="Unassembled WGS sequence"/>
</dbReference>
<evidence type="ECO:0000256" key="1">
    <source>
        <dbReference type="SAM" id="MobiDB-lite"/>
    </source>
</evidence>
<feature type="transmembrane region" description="Helical" evidence="2">
    <location>
        <begin position="104"/>
        <end position="125"/>
    </location>
</feature>
<keyword evidence="2" id="KW-0472">Membrane</keyword>
<keyword evidence="4" id="KW-1185">Reference proteome</keyword>
<keyword evidence="2" id="KW-0812">Transmembrane</keyword>
<feature type="transmembrane region" description="Helical" evidence="2">
    <location>
        <begin position="131"/>
        <end position="153"/>
    </location>
</feature>
<organism evidence="3 4">
    <name type="scientific">Armillaria gallica</name>
    <name type="common">Bulbous honey fungus</name>
    <name type="synonym">Armillaria bulbosa</name>
    <dbReference type="NCBI Taxonomy" id="47427"/>
    <lineage>
        <taxon>Eukaryota</taxon>
        <taxon>Fungi</taxon>
        <taxon>Dikarya</taxon>
        <taxon>Basidiomycota</taxon>
        <taxon>Agaricomycotina</taxon>
        <taxon>Agaricomycetes</taxon>
        <taxon>Agaricomycetidae</taxon>
        <taxon>Agaricales</taxon>
        <taxon>Marasmiineae</taxon>
        <taxon>Physalacriaceae</taxon>
        <taxon>Armillaria</taxon>
    </lineage>
</organism>
<keyword evidence="2" id="KW-1133">Transmembrane helix</keyword>
<dbReference type="InParanoid" id="A0A2H3DMK7"/>
<gene>
    <name evidence="3" type="ORF">ARMGADRAFT_1144779</name>
</gene>
<dbReference type="AlphaFoldDB" id="A0A2H3DMK7"/>
<feature type="transmembrane region" description="Helical" evidence="2">
    <location>
        <begin position="12"/>
        <end position="32"/>
    </location>
</feature>
<evidence type="ECO:0000313" key="3">
    <source>
        <dbReference type="EMBL" id="PBK95084.1"/>
    </source>
</evidence>
<dbReference type="EMBL" id="KZ293652">
    <property type="protein sequence ID" value="PBK95084.1"/>
    <property type="molecule type" value="Genomic_DNA"/>
</dbReference>
<accession>A0A2H3DMK7</accession>